<protein>
    <recommendedName>
        <fullName evidence="5">Tetraspanin Tsp3</fullName>
    </recommendedName>
</protein>
<feature type="region of interest" description="Disordered" evidence="1">
    <location>
        <begin position="257"/>
        <end position="294"/>
    </location>
</feature>
<feature type="transmembrane region" description="Helical" evidence="2">
    <location>
        <begin position="51"/>
        <end position="70"/>
    </location>
</feature>
<evidence type="ECO:0008006" key="5">
    <source>
        <dbReference type="Google" id="ProtNLM"/>
    </source>
</evidence>
<name>A0AAW0RGS0_9HYPO</name>
<keyword evidence="2" id="KW-0812">Transmembrane</keyword>
<feature type="transmembrane region" description="Helical" evidence="2">
    <location>
        <begin position="82"/>
        <end position="101"/>
    </location>
</feature>
<proteinExistence type="predicted"/>
<reference evidence="3 4" key="1">
    <citation type="submission" date="2020-02" db="EMBL/GenBank/DDBJ databases">
        <title>Comparative genomics of the hypocrealean fungal genus Beauvera.</title>
        <authorList>
            <person name="Showalter D.N."/>
            <person name="Bushley K.E."/>
            <person name="Rehner S.A."/>
        </authorList>
    </citation>
    <scope>NUCLEOTIDE SEQUENCE [LARGE SCALE GENOMIC DNA]</scope>
    <source>
        <strain evidence="3 4">ARSEF4384</strain>
    </source>
</reference>
<evidence type="ECO:0000313" key="4">
    <source>
        <dbReference type="Proteomes" id="UP001397290"/>
    </source>
</evidence>
<keyword evidence="2" id="KW-1133">Transmembrane helix</keyword>
<evidence type="ECO:0000313" key="3">
    <source>
        <dbReference type="EMBL" id="KAK8141367.1"/>
    </source>
</evidence>
<dbReference type="Proteomes" id="UP001397290">
    <property type="component" value="Unassembled WGS sequence"/>
</dbReference>
<feature type="compositionally biased region" description="Polar residues" evidence="1">
    <location>
        <begin position="272"/>
        <end position="285"/>
    </location>
</feature>
<evidence type="ECO:0000256" key="1">
    <source>
        <dbReference type="SAM" id="MobiDB-lite"/>
    </source>
</evidence>
<feature type="transmembrane region" description="Helical" evidence="2">
    <location>
        <begin position="121"/>
        <end position="139"/>
    </location>
</feature>
<feature type="transmembrane region" description="Helical" evidence="2">
    <location>
        <begin position="221"/>
        <end position="240"/>
    </location>
</feature>
<dbReference type="EMBL" id="JAAHCF010001019">
    <property type="protein sequence ID" value="KAK8141367.1"/>
    <property type="molecule type" value="Genomic_DNA"/>
</dbReference>
<keyword evidence="4" id="KW-1185">Reference proteome</keyword>
<evidence type="ECO:0000256" key="2">
    <source>
        <dbReference type="SAM" id="Phobius"/>
    </source>
</evidence>
<organism evidence="3 4">
    <name type="scientific">Beauveria asiatica</name>
    <dbReference type="NCBI Taxonomy" id="1069075"/>
    <lineage>
        <taxon>Eukaryota</taxon>
        <taxon>Fungi</taxon>
        <taxon>Dikarya</taxon>
        <taxon>Ascomycota</taxon>
        <taxon>Pezizomycotina</taxon>
        <taxon>Sordariomycetes</taxon>
        <taxon>Hypocreomycetidae</taxon>
        <taxon>Hypocreales</taxon>
        <taxon>Cordycipitaceae</taxon>
        <taxon>Beauveria</taxon>
    </lineage>
</organism>
<keyword evidence="2" id="KW-0472">Membrane</keyword>
<gene>
    <name evidence="3" type="ORF">G3M48_000180</name>
</gene>
<accession>A0AAW0RGS0</accession>
<dbReference type="AlphaFoldDB" id="A0AAW0RGS0"/>
<comment type="caution">
    <text evidence="3">The sequence shown here is derived from an EMBL/GenBank/DDBJ whole genome shotgun (WGS) entry which is preliminary data.</text>
</comment>
<sequence length="294" mass="31968">MPQVAVHTSTTSRHSLLPTVIAEARQEYRHTRRRLSARDRLGEMGSSFNPGIVYMTASLVLFAIAVVLHFHSQHLSLPLSPVVTVITVVLPVAAFLNAFVYPNLLHASSSSSTSFLRILPAALQGLQVVVTTALATLFAQGFASPTRGCALDAAWQALYDARDTDAVRRVQDTLRCCGYADVDDRAFPFASLIQQTCREIYNRDKACEGPWRAAMATHAGIAFAVVLTVALMQMLGLVLMRPGTNWWTALRTTEDQEDNDYDEHSRLLGGEQASQQGASSTSVAGPSSYAEAAR</sequence>